<organism evidence="2 3">
    <name type="scientific">Eleusine coracana subsp. coracana</name>
    <dbReference type="NCBI Taxonomy" id="191504"/>
    <lineage>
        <taxon>Eukaryota</taxon>
        <taxon>Viridiplantae</taxon>
        <taxon>Streptophyta</taxon>
        <taxon>Embryophyta</taxon>
        <taxon>Tracheophyta</taxon>
        <taxon>Spermatophyta</taxon>
        <taxon>Magnoliopsida</taxon>
        <taxon>Liliopsida</taxon>
        <taxon>Poales</taxon>
        <taxon>Poaceae</taxon>
        <taxon>PACMAD clade</taxon>
        <taxon>Chloridoideae</taxon>
        <taxon>Cynodonteae</taxon>
        <taxon>Eleusininae</taxon>
        <taxon>Eleusine</taxon>
    </lineage>
</organism>
<evidence type="ECO:0000313" key="2">
    <source>
        <dbReference type="EMBL" id="GJN37649.1"/>
    </source>
</evidence>
<feature type="compositionally biased region" description="Low complexity" evidence="1">
    <location>
        <begin position="47"/>
        <end position="71"/>
    </location>
</feature>
<dbReference type="Proteomes" id="UP001054889">
    <property type="component" value="Unassembled WGS sequence"/>
</dbReference>
<proteinExistence type="predicted"/>
<feature type="region of interest" description="Disordered" evidence="1">
    <location>
        <begin position="46"/>
        <end position="71"/>
    </location>
</feature>
<gene>
    <name evidence="2" type="primary">gb26626</name>
    <name evidence="2" type="ORF">PR202_gb26626</name>
</gene>
<protein>
    <submittedName>
        <fullName evidence="2">Uncharacterized protein</fullName>
    </submittedName>
</protein>
<dbReference type="EMBL" id="BQKI01000095">
    <property type="protein sequence ID" value="GJN37649.1"/>
    <property type="molecule type" value="Genomic_DNA"/>
</dbReference>
<name>A0AAV5FPP7_ELECO</name>
<evidence type="ECO:0000256" key="1">
    <source>
        <dbReference type="SAM" id="MobiDB-lite"/>
    </source>
</evidence>
<evidence type="ECO:0000313" key="3">
    <source>
        <dbReference type="Proteomes" id="UP001054889"/>
    </source>
</evidence>
<keyword evidence="3" id="KW-1185">Reference proteome</keyword>
<accession>A0AAV5FPP7</accession>
<sequence length="114" mass="11907">MASSASLLQAATASAAVFSPLQYRRQPAPQLNLRCSVRRRRGISLTASSAASPEVQEEPSPSSPPQASDLSAIADSVKVLKEAAKTRKVPATRGAAGERAVFPSDCKSNALMLL</sequence>
<comment type="caution">
    <text evidence="2">The sequence shown here is derived from an EMBL/GenBank/DDBJ whole genome shotgun (WGS) entry which is preliminary data.</text>
</comment>
<dbReference type="AlphaFoldDB" id="A0AAV5FPP7"/>
<reference evidence="2" key="1">
    <citation type="journal article" date="2018" name="DNA Res.">
        <title>Multiple hybrid de novo genome assembly of finger millet, an orphan allotetraploid crop.</title>
        <authorList>
            <person name="Hatakeyama M."/>
            <person name="Aluri S."/>
            <person name="Balachadran M.T."/>
            <person name="Sivarajan S.R."/>
            <person name="Patrignani A."/>
            <person name="Gruter S."/>
            <person name="Poveda L."/>
            <person name="Shimizu-Inatsugi R."/>
            <person name="Baeten J."/>
            <person name="Francoijs K.J."/>
            <person name="Nataraja K.N."/>
            <person name="Reddy Y.A.N."/>
            <person name="Phadnis S."/>
            <person name="Ravikumar R.L."/>
            <person name="Schlapbach R."/>
            <person name="Sreeman S.M."/>
            <person name="Shimizu K.K."/>
        </authorList>
    </citation>
    <scope>NUCLEOTIDE SEQUENCE</scope>
</reference>
<reference evidence="2" key="2">
    <citation type="submission" date="2021-12" db="EMBL/GenBank/DDBJ databases">
        <title>Resequencing data analysis of finger millet.</title>
        <authorList>
            <person name="Hatakeyama M."/>
            <person name="Aluri S."/>
            <person name="Balachadran M.T."/>
            <person name="Sivarajan S.R."/>
            <person name="Poveda L."/>
            <person name="Shimizu-Inatsugi R."/>
            <person name="Schlapbach R."/>
            <person name="Sreeman S.M."/>
            <person name="Shimizu K.K."/>
        </authorList>
    </citation>
    <scope>NUCLEOTIDE SEQUENCE</scope>
</reference>